<dbReference type="Pfam" id="PF19830">
    <property type="entry name" value="DUF6311"/>
    <property type="match status" value="1"/>
</dbReference>
<feature type="transmembrane region" description="Helical" evidence="1">
    <location>
        <begin position="230"/>
        <end position="254"/>
    </location>
</feature>
<comment type="caution">
    <text evidence="4">The sequence shown here is derived from an EMBL/GenBank/DDBJ whole genome shotgun (WGS) entry which is preliminary data.</text>
</comment>
<keyword evidence="1" id="KW-1133">Transmembrane helix</keyword>
<feature type="transmembrane region" description="Helical" evidence="1">
    <location>
        <begin position="99"/>
        <end position="122"/>
    </location>
</feature>
<protein>
    <recommendedName>
        <fullName evidence="6">Glycosyltransferase RgtA/B/C/D-like domain-containing protein</fullName>
    </recommendedName>
</protein>
<evidence type="ECO:0000259" key="2">
    <source>
        <dbReference type="Pfam" id="PF19830"/>
    </source>
</evidence>
<dbReference type="InterPro" id="IPR046278">
    <property type="entry name" value="DUF6311"/>
</dbReference>
<feature type="transmembrane region" description="Helical" evidence="1">
    <location>
        <begin position="129"/>
        <end position="146"/>
    </location>
</feature>
<evidence type="ECO:0000313" key="4">
    <source>
        <dbReference type="EMBL" id="MBE0464345.1"/>
    </source>
</evidence>
<proteinExistence type="predicted"/>
<evidence type="ECO:0008006" key="6">
    <source>
        <dbReference type="Google" id="ProtNLM"/>
    </source>
</evidence>
<evidence type="ECO:0000259" key="3">
    <source>
        <dbReference type="Pfam" id="PF25853"/>
    </source>
</evidence>
<dbReference type="Proteomes" id="UP001645038">
    <property type="component" value="Unassembled WGS sequence"/>
</dbReference>
<accession>A0ABR9G0E2</accession>
<evidence type="ECO:0000313" key="5">
    <source>
        <dbReference type="Proteomes" id="UP001645038"/>
    </source>
</evidence>
<feature type="transmembrane region" description="Helical" evidence="1">
    <location>
        <begin position="158"/>
        <end position="174"/>
    </location>
</feature>
<reference evidence="4 5" key="1">
    <citation type="submission" date="2020-07" db="EMBL/GenBank/DDBJ databases">
        <title>Halophilic bacteria isolated from french cheeses.</title>
        <authorList>
            <person name="Kothe C.I."/>
            <person name="Farah-Kraiem B."/>
            <person name="Renault P."/>
            <person name="Dridi B."/>
        </authorList>
    </citation>
    <scope>NUCLEOTIDE SEQUENCE [LARGE SCALE GENOMIC DNA]</scope>
    <source>
        <strain evidence="4 5">FME20</strain>
    </source>
</reference>
<feature type="transmembrane region" description="Helical" evidence="1">
    <location>
        <begin position="386"/>
        <end position="403"/>
    </location>
</feature>
<dbReference type="InterPro" id="IPR058671">
    <property type="entry name" value="DUF6311_C"/>
</dbReference>
<feature type="transmembrane region" description="Helical" evidence="1">
    <location>
        <begin position="309"/>
        <end position="326"/>
    </location>
</feature>
<feature type="transmembrane region" description="Helical" evidence="1">
    <location>
        <begin position="275"/>
        <end position="297"/>
    </location>
</feature>
<dbReference type="Pfam" id="PF25853">
    <property type="entry name" value="DUF6311_C"/>
    <property type="match status" value="1"/>
</dbReference>
<sequence>MDMQRRVTIVIAACLAGLLGSYLYAGILNPLKVEWLLQEGDLLQHFLGWHYYRHEPWDWPIGALHTYGTEVRSSIVFTDSLPLLAIPLKLIQAWLPDPFQYQGLASVAHLMLNAIAACLIFTRLKMSPIAAIALSLVVAIMPAVLFRGPGGAGHESLMAHWTFLFAIYLVLFRTDPGWKARCQWSLMLTLAVLVHFYLFLLVGLLWSLWWLLRTSQQYRLKGLAYHRQWWLLWGAYSLLQPLIILFVMWGVGYLHSGGESPGADGFGFYSAELVAYFNAYSFLAGIISASVALPVWVPGIGGQYEGMSYVGAGIMALWLMALLLFIRRPIHIPTTYRWPVKGLGALAIGLFIFALSDKVVIGPYTVNLPLPWPESLKAILRASGRMVWVLMYLSIFLAGAILVQRLTPRNATLAALCVLVIQLFDLQHWHHYFHTRSQQAATYHMAEDPRFTGWDSSGLQAALSQRQSLHITQADDIVGMLPLAWLAGQHGMAVNVAYVARITPTIIHQAVAPAQQALMAGQPDPSVVYAITNPETVQACNLVNMQCIVTPMATFAWQLTSEETQ</sequence>
<feature type="transmembrane region" description="Helical" evidence="1">
    <location>
        <begin position="186"/>
        <end position="210"/>
    </location>
</feature>
<dbReference type="RefSeq" id="WP_192538850.1">
    <property type="nucleotide sequence ID" value="NZ_RRZB01000032.1"/>
</dbReference>
<keyword evidence="5" id="KW-1185">Reference proteome</keyword>
<evidence type="ECO:0000256" key="1">
    <source>
        <dbReference type="SAM" id="Phobius"/>
    </source>
</evidence>
<feature type="domain" description="DUF6311" evidence="3">
    <location>
        <begin position="475"/>
        <end position="541"/>
    </location>
</feature>
<keyword evidence="1" id="KW-0472">Membrane</keyword>
<organism evidence="4 5">
    <name type="scientific">Halomonas colorata</name>
    <dbReference type="NCBI Taxonomy" id="2742615"/>
    <lineage>
        <taxon>Bacteria</taxon>
        <taxon>Pseudomonadati</taxon>
        <taxon>Pseudomonadota</taxon>
        <taxon>Gammaproteobacteria</taxon>
        <taxon>Oceanospirillales</taxon>
        <taxon>Halomonadaceae</taxon>
        <taxon>Halomonas</taxon>
    </lineage>
</organism>
<name>A0ABR9G0E2_9GAMM</name>
<feature type="transmembrane region" description="Helical" evidence="1">
    <location>
        <begin position="338"/>
        <end position="366"/>
    </location>
</feature>
<dbReference type="EMBL" id="RRZB01000032">
    <property type="protein sequence ID" value="MBE0464345.1"/>
    <property type="molecule type" value="Genomic_DNA"/>
</dbReference>
<gene>
    <name evidence="4" type="ORF">EI547_12900</name>
</gene>
<feature type="domain" description="DUF6311" evidence="2">
    <location>
        <begin position="23"/>
        <end position="427"/>
    </location>
</feature>
<keyword evidence="1" id="KW-0812">Transmembrane</keyword>